<feature type="domain" description="EF-hand" evidence="11">
    <location>
        <begin position="466"/>
        <end position="501"/>
    </location>
</feature>
<dbReference type="InParanoid" id="A0A5F8AH87"/>
<evidence type="ECO:0000256" key="3">
    <source>
        <dbReference type="ARBA" id="ARBA00022723"/>
    </source>
</evidence>
<dbReference type="Gene3D" id="1.20.1270.60">
    <property type="entry name" value="Arfaptin homology (AH) domain/BAR domain"/>
    <property type="match status" value="1"/>
</dbReference>
<dbReference type="PANTHER" id="PTHR23065:SF57">
    <property type="entry name" value="GROWTH ARREST-SPECIFIC PROTEIN 7"/>
    <property type="match status" value="1"/>
</dbReference>
<feature type="region of interest" description="Disordered" evidence="10">
    <location>
        <begin position="295"/>
        <end position="375"/>
    </location>
</feature>
<dbReference type="InterPro" id="IPR018247">
    <property type="entry name" value="EF_Hand_1_Ca_BS"/>
</dbReference>
<evidence type="ECO:0000256" key="4">
    <source>
        <dbReference type="ARBA" id="ARBA00022737"/>
    </source>
</evidence>
<gene>
    <name evidence="13 15" type="primary">GAS7</name>
</gene>
<dbReference type="Proteomes" id="UP000006718">
    <property type="component" value="Chromosome 16"/>
</dbReference>
<dbReference type="STRING" id="9544.ENSMMUP00000077273"/>
<sequence>MSNMENSFDDISCLSPQNLGSSSPSKKQSKENTITINCVTFPHPDTMPEQQLLKPTEWSYCDYFWADKKDPQGNGTVAGFELLLQKQLKGKQMQKEMSEFIRERIKIEEDYAKNLAKLSQNSLASQEEGSLGEAWAQVKKSLADEAEVHLKFSAKLHSEVEKPLMNFRENFKKDMKKCDHHIADLRKQLASRYASVEKARKALTERQRDLEMKTQQLEIKLSNKTEEDIKKARRKSTQAGDDLMRCVDLYNQAQSKWFEEMVTTTLELERLEVERVEMIRQHLCQYTQLRHETDMFNQSGSGSIPPPPLQSSWAPPPFKDCEEPVANPPKPPVSPSSAHTSPERQPAARGPRTSHPPSDSAAAAHSSSPMGNSKSGALSKEILEELQLNTKFSEEELSSWYQSFLKDCPSGRITQQQFQSIYAKFFPDTDPKAYAQHVFRSFDSNLDGTLDFKEYVIALHMTTAGKTNQKLEWAFSLYDVDGNGTISKNEVLEIVMAIFKMITPEDVKLLPEDENTPEKRAEKIWKYFGKSDDDKLTEKEFIEGTLANKEILRLIQFEPQKVKEKIKNA</sequence>
<dbReference type="SMART" id="SM00055">
    <property type="entry name" value="FCH"/>
    <property type="match status" value="1"/>
</dbReference>
<dbReference type="InterPro" id="IPR001060">
    <property type="entry name" value="FCH_dom"/>
</dbReference>
<feature type="compositionally biased region" description="Low complexity" evidence="10">
    <location>
        <begin position="355"/>
        <end position="369"/>
    </location>
</feature>
<keyword evidence="6 8" id="KW-0175">Coiled coil</keyword>
<dbReference type="GO" id="GO:0005509">
    <property type="term" value="F:calcium ion binding"/>
    <property type="evidence" value="ECO:0007669"/>
    <property type="project" value="InterPro"/>
</dbReference>
<dbReference type="PROSITE" id="PS51741">
    <property type="entry name" value="F_BAR"/>
    <property type="match status" value="1"/>
</dbReference>
<dbReference type="PROSITE" id="PS50222">
    <property type="entry name" value="EF_HAND_2"/>
    <property type="match status" value="2"/>
</dbReference>
<evidence type="ECO:0000256" key="2">
    <source>
        <dbReference type="ARBA" id="ARBA00022707"/>
    </source>
</evidence>
<dbReference type="InterPro" id="IPR011992">
    <property type="entry name" value="EF-hand-dom_pair"/>
</dbReference>
<dbReference type="VGNC" id="VGNC:72886">
    <property type="gene designation" value="GAS7"/>
</dbReference>
<keyword evidence="14" id="KW-1185">Reference proteome</keyword>
<evidence type="ECO:0000256" key="5">
    <source>
        <dbReference type="ARBA" id="ARBA00022837"/>
    </source>
</evidence>
<name>A0A5F8AH87_MACMU</name>
<dbReference type="ExpressionAtlas" id="A0A5F8AH87">
    <property type="expression patterns" value="baseline and differential"/>
</dbReference>
<feature type="compositionally biased region" description="Pro residues" evidence="10">
    <location>
        <begin position="304"/>
        <end position="318"/>
    </location>
</feature>
<dbReference type="InterPro" id="IPR002048">
    <property type="entry name" value="EF_hand_dom"/>
</dbReference>
<proteinExistence type="inferred from homology"/>
<dbReference type="Pfam" id="PF00611">
    <property type="entry name" value="FCH"/>
    <property type="match status" value="1"/>
</dbReference>
<keyword evidence="2" id="KW-0519">Myristate</keyword>
<evidence type="ECO:0000256" key="9">
    <source>
        <dbReference type="SAM" id="Coils"/>
    </source>
</evidence>
<feature type="coiled-coil region" evidence="9">
    <location>
        <begin position="186"/>
        <end position="227"/>
    </location>
</feature>
<dbReference type="VEuPathDB" id="HostDB:ENSMMUG00000018092"/>
<evidence type="ECO:0000256" key="1">
    <source>
        <dbReference type="ARBA" id="ARBA00006049"/>
    </source>
</evidence>
<keyword evidence="5" id="KW-0106">Calcium</keyword>
<comment type="similarity">
    <text evidence="1">Belongs to the recoverin family.</text>
</comment>
<dbReference type="PROSITE" id="PS00018">
    <property type="entry name" value="EF_HAND_1"/>
    <property type="match status" value="1"/>
</dbReference>
<dbReference type="PANTHER" id="PTHR23065">
    <property type="entry name" value="PROLINE-SERINE-THREONINE PHOSPHATASE INTERACTING PROTEIN 1"/>
    <property type="match status" value="1"/>
</dbReference>
<reference evidence="13" key="2">
    <citation type="submission" date="2019-01" db="EMBL/GenBank/DDBJ databases">
        <authorList>
            <person name="Graves T."/>
            <person name="Eichler E.E."/>
            <person name="Wilson R.K."/>
        </authorList>
    </citation>
    <scope>NUCLEOTIDE SEQUENCE [LARGE SCALE GENOMIC DNA]</scope>
    <source>
        <strain evidence="13">17573</strain>
    </source>
</reference>
<evidence type="ECO:0000313" key="15">
    <source>
        <dbReference type="VGNC" id="VGNC:72886"/>
    </source>
</evidence>
<dbReference type="SMART" id="SM00054">
    <property type="entry name" value="EFh"/>
    <property type="match status" value="2"/>
</dbReference>
<dbReference type="CDD" id="cd07649">
    <property type="entry name" value="F-BAR_GAS7"/>
    <property type="match status" value="1"/>
</dbReference>
<dbReference type="InterPro" id="IPR027267">
    <property type="entry name" value="AH/BAR_dom_sf"/>
</dbReference>
<keyword evidence="3" id="KW-0479">Metal-binding</keyword>
<dbReference type="Bgee" id="ENSMMUG00000018092">
    <property type="expression patterns" value="Expressed in dorsolateral prefrontal cortex and 21 other cell types or tissues"/>
</dbReference>
<feature type="region of interest" description="Disordered" evidence="10">
    <location>
        <begin position="1"/>
        <end position="31"/>
    </location>
</feature>
<protein>
    <submittedName>
        <fullName evidence="13">Growth arrest specific 7</fullName>
    </submittedName>
</protein>
<evidence type="ECO:0000313" key="13">
    <source>
        <dbReference type="Ensembl" id="ENSMMUP00000077273.1"/>
    </source>
</evidence>
<dbReference type="InterPro" id="IPR031160">
    <property type="entry name" value="F_BAR_dom"/>
</dbReference>
<dbReference type="Ensembl" id="ENSMMUT00000084961.1">
    <property type="protein sequence ID" value="ENSMMUP00000077273.1"/>
    <property type="gene ID" value="ENSMMUG00000018092.4"/>
</dbReference>
<keyword evidence="7" id="KW-0449">Lipoprotein</keyword>
<reference evidence="13" key="3">
    <citation type="submission" date="2025-08" db="UniProtKB">
        <authorList>
            <consortium name="Ensembl"/>
        </authorList>
    </citation>
    <scope>IDENTIFICATION</scope>
    <source>
        <strain evidence="13">17573</strain>
    </source>
</reference>
<evidence type="ECO:0000259" key="12">
    <source>
        <dbReference type="PROSITE" id="PS51741"/>
    </source>
</evidence>
<reference evidence="14" key="1">
    <citation type="journal article" date="2007" name="Science">
        <title>Evolutionary and biomedical insights from the rhesus macaque genome.</title>
        <authorList>
            <person name="Gibbs R.A."/>
            <person name="Rogers J."/>
            <person name="Katze M.G."/>
            <person name="Bumgarner R."/>
            <person name="Weinstock G.M."/>
            <person name="Mardis E.R."/>
            <person name="Remington K.A."/>
            <person name="Strausberg R.L."/>
            <person name="Venter J.C."/>
            <person name="Wilson R.K."/>
            <person name="Batzer M.A."/>
            <person name="Bustamante C.D."/>
            <person name="Eichler E.E."/>
            <person name="Hahn M.W."/>
            <person name="Hardison R.C."/>
            <person name="Makova K.D."/>
            <person name="Miller W."/>
            <person name="Milosavljevic A."/>
            <person name="Palermo R.E."/>
            <person name="Siepel A."/>
            <person name="Sikela J.M."/>
            <person name="Attaway T."/>
            <person name="Bell S."/>
            <person name="Bernard K.E."/>
            <person name="Buhay C.J."/>
            <person name="Chandrabose M.N."/>
            <person name="Dao M."/>
            <person name="Davis C."/>
            <person name="Delehaunty K.D."/>
            <person name="Ding Y."/>
            <person name="Dinh H.H."/>
            <person name="Dugan-Rocha S."/>
            <person name="Fulton L.A."/>
            <person name="Gabisi R.A."/>
            <person name="Garner T.T."/>
            <person name="Godfrey J."/>
            <person name="Hawes A.C."/>
            <person name="Hernandez J."/>
            <person name="Hines S."/>
            <person name="Holder M."/>
            <person name="Hume J."/>
            <person name="Jhangiani S.N."/>
            <person name="Joshi V."/>
            <person name="Khan Z.M."/>
            <person name="Kirkness E.F."/>
            <person name="Cree A."/>
            <person name="Fowler R.G."/>
            <person name="Lee S."/>
            <person name="Lewis L.R."/>
            <person name="Li Z."/>
            <person name="Liu Y.-S."/>
            <person name="Moore S.M."/>
            <person name="Muzny D."/>
            <person name="Nazareth L.V."/>
            <person name="Ngo D.N."/>
            <person name="Okwuonu G.O."/>
            <person name="Pai G."/>
            <person name="Parker D."/>
            <person name="Paul H.A."/>
            <person name="Pfannkoch C."/>
            <person name="Pohl C.S."/>
            <person name="Rogers Y.-H.C."/>
            <person name="Ruiz S.J."/>
            <person name="Sabo A."/>
            <person name="Santibanez J."/>
            <person name="Schneider B.W."/>
            <person name="Smith S.M."/>
            <person name="Sodergren E."/>
            <person name="Svatek A.F."/>
            <person name="Utterback T.R."/>
            <person name="Vattathil S."/>
            <person name="Warren W."/>
            <person name="White C.S."/>
            <person name="Chinwalla A.T."/>
            <person name="Feng Y."/>
            <person name="Halpern A.L."/>
            <person name="Hillier L.W."/>
            <person name="Huang X."/>
            <person name="Minx P."/>
            <person name="Nelson J.O."/>
            <person name="Pepin K.H."/>
            <person name="Qin X."/>
            <person name="Sutton G.G."/>
            <person name="Venter E."/>
            <person name="Walenz B.P."/>
            <person name="Wallis J.W."/>
            <person name="Worley K.C."/>
            <person name="Yang S.-P."/>
            <person name="Jones S.M."/>
            <person name="Marra M.A."/>
            <person name="Rocchi M."/>
            <person name="Schein J.E."/>
            <person name="Baertsch R."/>
            <person name="Clarke L."/>
            <person name="Csuros M."/>
            <person name="Glasscock J."/>
            <person name="Harris R.A."/>
            <person name="Havlak P."/>
            <person name="Jackson A.R."/>
            <person name="Jiang H."/>
            <person name="Liu Y."/>
            <person name="Messina D.N."/>
            <person name="Shen Y."/>
            <person name="Song H.X.-Z."/>
            <person name="Wylie T."/>
            <person name="Zhang L."/>
            <person name="Birney E."/>
            <person name="Han K."/>
            <person name="Konkel M.K."/>
            <person name="Lee J."/>
            <person name="Smit A.F.A."/>
            <person name="Ullmer B."/>
            <person name="Wang H."/>
            <person name="Xing J."/>
            <person name="Burhans R."/>
            <person name="Cheng Z."/>
            <person name="Karro J.E."/>
            <person name="Ma J."/>
            <person name="Raney B."/>
            <person name="She X."/>
            <person name="Cox M.J."/>
            <person name="Demuth J.P."/>
            <person name="Dumas L.J."/>
            <person name="Han S.-G."/>
            <person name="Hopkins J."/>
            <person name="Karimpour-Fard A."/>
            <person name="Kim Y.H."/>
            <person name="Pollack J.R."/>
            <person name="Vinar T."/>
            <person name="Addo-Quaye C."/>
            <person name="Degenhardt J."/>
            <person name="Denby A."/>
            <person name="Hubisz M.J."/>
            <person name="Indap A."/>
            <person name="Kosiol C."/>
            <person name="Lahn B.T."/>
            <person name="Lawson H.A."/>
            <person name="Marklein A."/>
            <person name="Nielsen R."/>
            <person name="Vallender E.J."/>
            <person name="Clark A.G."/>
            <person name="Ferguson B."/>
            <person name="Hernandez R.D."/>
            <person name="Hirani K."/>
            <person name="Kehrer-Sawatzki H."/>
            <person name="Kolb J."/>
            <person name="Patil S."/>
            <person name="Pu L.-L."/>
            <person name="Ren Y."/>
            <person name="Smith D.G."/>
            <person name="Wheeler D.A."/>
            <person name="Schenck I."/>
            <person name="Ball E.V."/>
            <person name="Chen R."/>
            <person name="Cooper D.N."/>
            <person name="Giardine B."/>
            <person name="Hsu F."/>
            <person name="Kent W.J."/>
            <person name="Lesk A."/>
            <person name="Nelson D.L."/>
            <person name="O'brien W.E."/>
            <person name="Pruefer K."/>
            <person name="Stenson P.D."/>
            <person name="Wallace J.C."/>
            <person name="Ke H."/>
            <person name="Liu X.-M."/>
            <person name="Wang P."/>
            <person name="Xiang A.P."/>
            <person name="Yang F."/>
            <person name="Barber G.P."/>
            <person name="Haussler D."/>
            <person name="Karolchik D."/>
            <person name="Kern A.D."/>
            <person name="Kuhn R.M."/>
            <person name="Smith K.E."/>
            <person name="Zwieg A.S."/>
        </authorList>
    </citation>
    <scope>NUCLEOTIDE SEQUENCE [LARGE SCALE GENOMIC DNA]</scope>
    <source>
        <strain evidence="14">17573</strain>
    </source>
</reference>
<dbReference type="SUPFAM" id="SSF103657">
    <property type="entry name" value="BAR/IMD domain-like"/>
    <property type="match status" value="1"/>
</dbReference>
<dbReference type="SUPFAM" id="SSF47473">
    <property type="entry name" value="EF-hand"/>
    <property type="match status" value="1"/>
</dbReference>
<dbReference type="CDD" id="cd00051">
    <property type="entry name" value="EFh"/>
    <property type="match status" value="2"/>
</dbReference>
<dbReference type="Pfam" id="PF13833">
    <property type="entry name" value="EF-hand_8"/>
    <property type="match status" value="1"/>
</dbReference>
<evidence type="ECO:0000256" key="10">
    <source>
        <dbReference type="SAM" id="MobiDB-lite"/>
    </source>
</evidence>
<dbReference type="PRINTS" id="PR00450">
    <property type="entry name" value="RECOVERIN"/>
</dbReference>
<dbReference type="SMR" id="A0A5F8AH87"/>
<evidence type="ECO:0000256" key="7">
    <source>
        <dbReference type="ARBA" id="ARBA00023288"/>
    </source>
</evidence>
<reference evidence="13" key="4">
    <citation type="submission" date="2025-09" db="UniProtKB">
        <authorList>
            <consortium name="Ensembl"/>
        </authorList>
    </citation>
    <scope>IDENTIFICATION</scope>
    <source>
        <strain evidence="13">17573</strain>
    </source>
</reference>
<feature type="domain" description="F-BAR" evidence="12">
    <location>
        <begin position="56"/>
        <end position="316"/>
    </location>
</feature>
<dbReference type="GeneTree" id="ENSGT00940000156268"/>
<dbReference type="FunFam" id="1.10.238.10:FF:000009">
    <property type="entry name" value="Visinin-like protein 1"/>
    <property type="match status" value="1"/>
</dbReference>
<keyword evidence="4" id="KW-0677">Repeat</keyword>
<accession>A0A5F8AH87</accession>
<dbReference type="FunFam" id="1.20.1270.60:FF:000024">
    <property type="entry name" value="growth arrest-specific protein 7 isoform X2"/>
    <property type="match status" value="1"/>
</dbReference>
<dbReference type="InterPro" id="IPR037957">
    <property type="entry name" value="GAS7_F-BAR"/>
</dbReference>
<dbReference type="Gene3D" id="1.10.238.10">
    <property type="entry name" value="EF-hand"/>
    <property type="match status" value="2"/>
</dbReference>
<evidence type="ECO:0000259" key="11">
    <source>
        <dbReference type="PROSITE" id="PS50222"/>
    </source>
</evidence>
<dbReference type="AlphaFoldDB" id="A0A5F8AH87"/>
<feature type="domain" description="EF-hand" evidence="11">
    <location>
        <begin position="430"/>
        <end position="465"/>
    </location>
</feature>
<dbReference type="Pfam" id="PF16623">
    <property type="entry name" value="WW_FCH_linker"/>
    <property type="match status" value="1"/>
</dbReference>
<evidence type="ECO:0000313" key="14">
    <source>
        <dbReference type="Proteomes" id="UP000006718"/>
    </source>
</evidence>
<evidence type="ECO:0000256" key="8">
    <source>
        <dbReference type="PROSITE-ProRule" id="PRU01077"/>
    </source>
</evidence>
<evidence type="ECO:0000256" key="6">
    <source>
        <dbReference type="ARBA" id="ARBA00023054"/>
    </source>
</evidence>
<organism evidence="13 14">
    <name type="scientific">Macaca mulatta</name>
    <name type="common">Rhesus macaque</name>
    <dbReference type="NCBI Taxonomy" id="9544"/>
    <lineage>
        <taxon>Eukaryota</taxon>
        <taxon>Metazoa</taxon>
        <taxon>Chordata</taxon>
        <taxon>Craniata</taxon>
        <taxon>Vertebrata</taxon>
        <taxon>Euteleostomi</taxon>
        <taxon>Mammalia</taxon>
        <taxon>Eutheria</taxon>
        <taxon>Euarchontoglires</taxon>
        <taxon>Primates</taxon>
        <taxon>Haplorrhini</taxon>
        <taxon>Catarrhini</taxon>
        <taxon>Cercopithecidae</taxon>
        <taxon>Cercopithecinae</taxon>
        <taxon>Macaca</taxon>
    </lineage>
</organism>
<feature type="compositionally biased region" description="Polar residues" evidence="10">
    <location>
        <begin position="14"/>
        <end position="31"/>
    </location>
</feature>
<dbReference type="Pfam" id="PF13499">
    <property type="entry name" value="EF-hand_7"/>
    <property type="match status" value="1"/>
</dbReference>